<dbReference type="EMBL" id="FNZI01000002">
    <property type="protein sequence ID" value="SEJ22396.1"/>
    <property type="molecule type" value="Genomic_DNA"/>
</dbReference>
<keyword evidence="1" id="KW-0472">Membrane</keyword>
<gene>
    <name evidence="2" type="ORF">SAMN05421637_1218</name>
</gene>
<protein>
    <recommendedName>
        <fullName evidence="4">ATP synthase protein I</fullName>
    </recommendedName>
</protein>
<dbReference type="RefSeq" id="WP_042213957.1">
    <property type="nucleotide sequence ID" value="NZ_BBLU01000005.1"/>
</dbReference>
<sequence>MTPEEAVYRQAIRLTIVVLAAIAVVGAAIAWVVVGPAGAVAALVGAVVAAIGAIPTQVSMLVGHRKPPHVMAGIVAFSWLGKMAVIIVALLVLGQVESFHRASFAATAMTGIVASLVVDVLTLRKARIPYVEPGP</sequence>
<name>A0A1H6X2N7_9MICO</name>
<keyword evidence="1" id="KW-1133">Transmembrane helix</keyword>
<evidence type="ECO:0000313" key="2">
    <source>
        <dbReference type="EMBL" id="SEJ22396.1"/>
    </source>
</evidence>
<feature type="transmembrane region" description="Helical" evidence="1">
    <location>
        <begin position="102"/>
        <end position="123"/>
    </location>
</feature>
<dbReference type="AlphaFoldDB" id="A0A1H6X2N7"/>
<proteinExistence type="predicted"/>
<evidence type="ECO:0008006" key="4">
    <source>
        <dbReference type="Google" id="ProtNLM"/>
    </source>
</evidence>
<dbReference type="OrthoDB" id="5147303at2"/>
<keyword evidence="3" id="KW-1185">Reference proteome</keyword>
<feature type="transmembrane region" description="Helical" evidence="1">
    <location>
        <begin position="40"/>
        <end position="62"/>
    </location>
</feature>
<feature type="transmembrane region" description="Helical" evidence="1">
    <location>
        <begin position="74"/>
        <end position="96"/>
    </location>
</feature>
<organism evidence="2 3">
    <name type="scientific">Demequina mangrovi</name>
    <dbReference type="NCBI Taxonomy" id="1043493"/>
    <lineage>
        <taxon>Bacteria</taxon>
        <taxon>Bacillati</taxon>
        <taxon>Actinomycetota</taxon>
        <taxon>Actinomycetes</taxon>
        <taxon>Micrococcales</taxon>
        <taxon>Demequinaceae</taxon>
        <taxon>Demequina</taxon>
    </lineage>
</organism>
<feature type="transmembrane region" description="Helical" evidence="1">
    <location>
        <begin position="12"/>
        <end position="34"/>
    </location>
</feature>
<dbReference type="Proteomes" id="UP000183315">
    <property type="component" value="Unassembled WGS sequence"/>
</dbReference>
<evidence type="ECO:0000256" key="1">
    <source>
        <dbReference type="SAM" id="Phobius"/>
    </source>
</evidence>
<accession>A0A1H6X2N7</accession>
<keyword evidence="1" id="KW-0812">Transmembrane</keyword>
<dbReference type="STRING" id="1043493.SAMN05421637_1218"/>
<reference evidence="3" key="1">
    <citation type="submission" date="2016-10" db="EMBL/GenBank/DDBJ databases">
        <authorList>
            <person name="Varghese N."/>
        </authorList>
    </citation>
    <scope>NUCLEOTIDE SEQUENCE [LARGE SCALE GENOMIC DNA]</scope>
    <source>
        <strain evidence="3">DSM 24868</strain>
    </source>
</reference>
<evidence type="ECO:0000313" key="3">
    <source>
        <dbReference type="Proteomes" id="UP000183315"/>
    </source>
</evidence>